<dbReference type="GO" id="GO:0016020">
    <property type="term" value="C:membrane"/>
    <property type="evidence" value="ECO:0007669"/>
    <property type="project" value="UniProtKB-SubCell"/>
</dbReference>
<dbReference type="PANTHER" id="PTHR11266:SF8">
    <property type="entry name" value="MPV17-LIKE PROTEIN 2"/>
    <property type="match status" value="1"/>
</dbReference>
<keyword evidence="7" id="KW-1185">Reference proteome</keyword>
<accession>A0A914CVW9</accession>
<dbReference type="InterPro" id="IPR007248">
    <property type="entry name" value="Mpv17_PMP22"/>
</dbReference>
<evidence type="ECO:0000313" key="8">
    <source>
        <dbReference type="WBParaSite" id="ACRNAN_scaffold1531.g11229.t1"/>
    </source>
</evidence>
<dbReference type="GO" id="GO:0061668">
    <property type="term" value="P:mitochondrial ribosome assembly"/>
    <property type="evidence" value="ECO:0007669"/>
    <property type="project" value="TreeGrafter"/>
</dbReference>
<organism evidence="7 8">
    <name type="scientific">Acrobeloides nanus</name>
    <dbReference type="NCBI Taxonomy" id="290746"/>
    <lineage>
        <taxon>Eukaryota</taxon>
        <taxon>Metazoa</taxon>
        <taxon>Ecdysozoa</taxon>
        <taxon>Nematoda</taxon>
        <taxon>Chromadorea</taxon>
        <taxon>Rhabditida</taxon>
        <taxon>Tylenchina</taxon>
        <taxon>Cephalobomorpha</taxon>
        <taxon>Cephaloboidea</taxon>
        <taxon>Cephalobidae</taxon>
        <taxon>Acrobeloides</taxon>
    </lineage>
</organism>
<evidence type="ECO:0000256" key="2">
    <source>
        <dbReference type="ARBA" id="ARBA00006824"/>
    </source>
</evidence>
<dbReference type="GO" id="GO:0005739">
    <property type="term" value="C:mitochondrion"/>
    <property type="evidence" value="ECO:0007669"/>
    <property type="project" value="TreeGrafter"/>
</dbReference>
<dbReference type="Proteomes" id="UP000887540">
    <property type="component" value="Unplaced"/>
</dbReference>
<evidence type="ECO:0000256" key="3">
    <source>
        <dbReference type="ARBA" id="ARBA00022692"/>
    </source>
</evidence>
<keyword evidence="4" id="KW-1133">Transmembrane helix</keyword>
<evidence type="ECO:0000256" key="6">
    <source>
        <dbReference type="RuleBase" id="RU363053"/>
    </source>
</evidence>
<protein>
    <submittedName>
        <fullName evidence="8">Mpv17-like protein 2</fullName>
    </submittedName>
</protein>
<dbReference type="Pfam" id="PF04117">
    <property type="entry name" value="Mpv17_PMP22"/>
    <property type="match status" value="1"/>
</dbReference>
<sequence length="262" mass="30319">MKKEFCKNVYAQKVLNYYQSPETAAIWLNFCRQLTRNQRMHAQRLVVQKVFTRRYVFLTSATTTIRSSGLIQSLIQKAFSPRYLLLTNTLTCGSLLGAADYFVQKVENRWAGKRKAVDWARIMRVAAVGCMWGPMNHVWYRFLDRHVKAGSHAQKVVKKVVADFLVSPLFVFTFLTGIAALEGQPMQEPIDEFRKKFCDYLTLEVCVWPPIQAVNFWFVPPALRVFYVSCGQLIYNCFMTSIKHKNVHENDVHASNDKILFA</sequence>
<proteinExistence type="inferred from homology"/>
<evidence type="ECO:0000256" key="1">
    <source>
        <dbReference type="ARBA" id="ARBA00004141"/>
    </source>
</evidence>
<evidence type="ECO:0000313" key="7">
    <source>
        <dbReference type="Proteomes" id="UP000887540"/>
    </source>
</evidence>
<dbReference type="AlphaFoldDB" id="A0A914CVW9"/>
<comment type="similarity">
    <text evidence="2 6">Belongs to the peroxisomal membrane protein PXMP2/4 family.</text>
</comment>
<dbReference type="PANTHER" id="PTHR11266">
    <property type="entry name" value="PEROXISOMAL MEMBRANE PROTEIN 2, PXMP2 MPV17"/>
    <property type="match status" value="1"/>
</dbReference>
<keyword evidence="5" id="KW-0472">Membrane</keyword>
<reference evidence="8" key="1">
    <citation type="submission" date="2022-11" db="UniProtKB">
        <authorList>
            <consortium name="WormBaseParasite"/>
        </authorList>
    </citation>
    <scope>IDENTIFICATION</scope>
</reference>
<evidence type="ECO:0000256" key="5">
    <source>
        <dbReference type="ARBA" id="ARBA00023136"/>
    </source>
</evidence>
<comment type="subcellular location">
    <subcellularLocation>
        <location evidence="1">Membrane</location>
        <topology evidence="1">Multi-pass membrane protein</topology>
    </subcellularLocation>
</comment>
<name>A0A914CVW9_9BILA</name>
<dbReference type="WBParaSite" id="ACRNAN_scaffold1531.g11229.t1">
    <property type="protein sequence ID" value="ACRNAN_scaffold1531.g11229.t1"/>
    <property type="gene ID" value="ACRNAN_scaffold1531.g11229"/>
</dbReference>
<keyword evidence="3" id="KW-0812">Transmembrane</keyword>
<evidence type="ECO:0000256" key="4">
    <source>
        <dbReference type="ARBA" id="ARBA00022989"/>
    </source>
</evidence>